<dbReference type="Proteomes" id="UP000278164">
    <property type="component" value="Unassembled WGS sequence"/>
</dbReference>
<evidence type="ECO:0000259" key="3">
    <source>
        <dbReference type="Pfam" id="PF18291"/>
    </source>
</evidence>
<dbReference type="InterPro" id="IPR010992">
    <property type="entry name" value="IHF-like_DNA-bd_dom_sf"/>
</dbReference>
<proteinExistence type="predicted"/>
<dbReference type="RefSeq" id="WP_044547230.1">
    <property type="nucleotide sequence ID" value="NZ_CDRH01001139.1"/>
</dbReference>
<evidence type="ECO:0000256" key="1">
    <source>
        <dbReference type="ARBA" id="ARBA00023125"/>
    </source>
</evidence>
<gene>
    <name evidence="5" type="ORF">D7V78_02800</name>
    <name evidence="4" type="ORF">ERS852429_02467</name>
</gene>
<dbReference type="SUPFAM" id="SSF47729">
    <property type="entry name" value="IHF-like DNA-binding proteins"/>
    <property type="match status" value="1"/>
</dbReference>
<evidence type="ECO:0000256" key="2">
    <source>
        <dbReference type="SAM" id="MobiDB-lite"/>
    </source>
</evidence>
<reference evidence="4 6" key="1">
    <citation type="submission" date="2015-09" db="EMBL/GenBank/DDBJ databases">
        <authorList>
            <consortium name="Pathogen Informatics"/>
        </authorList>
    </citation>
    <scope>NUCLEOTIDE SEQUENCE [LARGE SCALE GENOMIC DNA]</scope>
    <source>
        <strain evidence="4 6">2789STDY5608872</strain>
    </source>
</reference>
<accession>A0A173UYE9</accession>
<keyword evidence="1 4" id="KW-0238">DNA-binding</keyword>
<dbReference type="Gene3D" id="4.10.520.10">
    <property type="entry name" value="IHF-like DNA-binding proteins"/>
    <property type="match status" value="1"/>
</dbReference>
<dbReference type="EMBL" id="CYXP01000005">
    <property type="protein sequence ID" value="CUN20122.1"/>
    <property type="molecule type" value="Genomic_DNA"/>
</dbReference>
<evidence type="ECO:0000313" key="6">
    <source>
        <dbReference type="Proteomes" id="UP000095591"/>
    </source>
</evidence>
<sequence>MALRVRRIKKAFGFDKTKTEKYVIVPDRATVVGFEALCDQVAAVSGINLGMVQSVVYGLVKSMTTFIRQGHSVQVTGFGTFVPSFNAKSSLDEKEANVDSIHHVKLRFLPSAELRTMMKSMEFEFDVTDSTNDSKTTSEGGGDSESPDEI</sequence>
<dbReference type="Pfam" id="PF18291">
    <property type="entry name" value="HU-HIG"/>
    <property type="match status" value="1"/>
</dbReference>
<evidence type="ECO:0000313" key="7">
    <source>
        <dbReference type="Proteomes" id="UP000278164"/>
    </source>
</evidence>
<name>A0A173UYE9_PARDI</name>
<dbReference type="EMBL" id="RAYI01000003">
    <property type="protein sequence ID" value="RLT74794.1"/>
    <property type="molecule type" value="Genomic_DNA"/>
</dbReference>
<evidence type="ECO:0000313" key="5">
    <source>
        <dbReference type="EMBL" id="RLT74794.1"/>
    </source>
</evidence>
<protein>
    <submittedName>
        <fullName evidence="4">Putative DNA-binding protein</fullName>
    </submittedName>
</protein>
<dbReference type="Proteomes" id="UP000095591">
    <property type="component" value="Unassembled WGS sequence"/>
</dbReference>
<feature type="region of interest" description="Disordered" evidence="2">
    <location>
        <begin position="128"/>
        <end position="150"/>
    </location>
</feature>
<feature type="domain" description="HU" evidence="3">
    <location>
        <begin position="1"/>
        <end position="124"/>
    </location>
</feature>
<dbReference type="InterPro" id="IPR041607">
    <property type="entry name" value="HU-HIG"/>
</dbReference>
<dbReference type="AlphaFoldDB" id="A0A173UYE9"/>
<dbReference type="GO" id="GO:0003677">
    <property type="term" value="F:DNA binding"/>
    <property type="evidence" value="ECO:0007669"/>
    <property type="project" value="UniProtKB-KW"/>
</dbReference>
<dbReference type="OrthoDB" id="1122369at2"/>
<evidence type="ECO:0000313" key="4">
    <source>
        <dbReference type="EMBL" id="CUN20122.1"/>
    </source>
</evidence>
<feature type="compositionally biased region" description="Polar residues" evidence="2">
    <location>
        <begin position="128"/>
        <end position="138"/>
    </location>
</feature>
<reference evidence="5 7" key="2">
    <citation type="submission" date="2018-09" db="EMBL/GenBank/DDBJ databases">
        <title>Murine metabolic-syndrome-specific gut microbial biobank.</title>
        <authorList>
            <person name="Liu C."/>
        </authorList>
    </citation>
    <scope>NUCLEOTIDE SEQUENCE [LARGE SCALE GENOMIC DNA]</scope>
    <source>
        <strain evidence="5 7">8-P5</strain>
    </source>
</reference>
<organism evidence="4 6">
    <name type="scientific">Parabacteroides distasonis</name>
    <dbReference type="NCBI Taxonomy" id="823"/>
    <lineage>
        <taxon>Bacteria</taxon>
        <taxon>Pseudomonadati</taxon>
        <taxon>Bacteroidota</taxon>
        <taxon>Bacteroidia</taxon>
        <taxon>Bacteroidales</taxon>
        <taxon>Tannerellaceae</taxon>
        <taxon>Parabacteroides</taxon>
    </lineage>
</organism>